<dbReference type="PANTHER" id="PTHR11010:SF31">
    <property type="entry name" value="ALPHA_BETA-HYDROLASES SUPERFAMILY PROTEIN"/>
    <property type="match status" value="1"/>
</dbReference>
<dbReference type="Pfam" id="PF05577">
    <property type="entry name" value="Peptidase_S28"/>
    <property type="match status" value="1"/>
</dbReference>
<evidence type="ECO:0000313" key="7">
    <source>
        <dbReference type="Proteomes" id="UP001630127"/>
    </source>
</evidence>
<organism evidence="6 7">
    <name type="scientific">Cinchona calisaya</name>
    <dbReference type="NCBI Taxonomy" id="153742"/>
    <lineage>
        <taxon>Eukaryota</taxon>
        <taxon>Viridiplantae</taxon>
        <taxon>Streptophyta</taxon>
        <taxon>Embryophyta</taxon>
        <taxon>Tracheophyta</taxon>
        <taxon>Spermatophyta</taxon>
        <taxon>Magnoliopsida</taxon>
        <taxon>eudicotyledons</taxon>
        <taxon>Gunneridae</taxon>
        <taxon>Pentapetalae</taxon>
        <taxon>asterids</taxon>
        <taxon>lamiids</taxon>
        <taxon>Gentianales</taxon>
        <taxon>Rubiaceae</taxon>
        <taxon>Cinchonoideae</taxon>
        <taxon>Cinchoneae</taxon>
        <taxon>Cinchona</taxon>
    </lineage>
</organism>
<dbReference type="InterPro" id="IPR008758">
    <property type="entry name" value="Peptidase_S28"/>
</dbReference>
<keyword evidence="4" id="KW-0378">Hydrolase</keyword>
<proteinExistence type="inferred from homology"/>
<dbReference type="Gene3D" id="3.40.50.1820">
    <property type="entry name" value="alpha/beta hydrolase"/>
    <property type="match status" value="1"/>
</dbReference>
<accession>A0ABD3APM7</accession>
<reference evidence="6 7" key="1">
    <citation type="submission" date="2024-11" db="EMBL/GenBank/DDBJ databases">
        <title>A near-complete genome assembly of Cinchona calisaya.</title>
        <authorList>
            <person name="Lian D.C."/>
            <person name="Zhao X.W."/>
            <person name="Wei L."/>
        </authorList>
    </citation>
    <scope>NUCLEOTIDE SEQUENCE [LARGE SCALE GENOMIC DNA]</scope>
    <source>
        <tissue evidence="6">Nenye</tissue>
    </source>
</reference>
<dbReference type="Proteomes" id="UP001630127">
    <property type="component" value="Unassembled WGS sequence"/>
</dbReference>
<dbReference type="GO" id="GO:0008233">
    <property type="term" value="F:peptidase activity"/>
    <property type="evidence" value="ECO:0007669"/>
    <property type="project" value="UniProtKB-KW"/>
</dbReference>
<gene>
    <name evidence="6" type="ORF">ACH5RR_006667</name>
</gene>
<evidence type="ECO:0000256" key="5">
    <source>
        <dbReference type="ARBA" id="ARBA00023180"/>
    </source>
</evidence>
<dbReference type="GO" id="GO:0006508">
    <property type="term" value="P:proteolysis"/>
    <property type="evidence" value="ECO:0007669"/>
    <property type="project" value="UniProtKB-KW"/>
</dbReference>
<dbReference type="AlphaFoldDB" id="A0ABD3APM7"/>
<evidence type="ECO:0000256" key="4">
    <source>
        <dbReference type="ARBA" id="ARBA00022801"/>
    </source>
</evidence>
<evidence type="ECO:0000256" key="1">
    <source>
        <dbReference type="ARBA" id="ARBA00011079"/>
    </source>
</evidence>
<evidence type="ECO:0000256" key="3">
    <source>
        <dbReference type="ARBA" id="ARBA00022729"/>
    </source>
</evidence>
<evidence type="ECO:0000313" key="6">
    <source>
        <dbReference type="EMBL" id="KAL3533146.1"/>
    </source>
</evidence>
<keyword evidence="5" id="KW-0325">Glycoprotein</keyword>
<dbReference type="EMBL" id="JBJUIK010000003">
    <property type="protein sequence ID" value="KAL3533146.1"/>
    <property type="molecule type" value="Genomic_DNA"/>
</dbReference>
<keyword evidence="2" id="KW-0645">Protease</keyword>
<comment type="similarity">
    <text evidence="1">Belongs to the peptidase S28 family.</text>
</comment>
<evidence type="ECO:0000256" key="2">
    <source>
        <dbReference type="ARBA" id="ARBA00022670"/>
    </source>
</evidence>
<dbReference type="InterPro" id="IPR029058">
    <property type="entry name" value="AB_hydrolase_fold"/>
</dbReference>
<name>A0ABD3APM7_9GENT</name>
<protein>
    <submittedName>
        <fullName evidence="6">Uncharacterized protein</fullName>
    </submittedName>
</protein>
<keyword evidence="7" id="KW-1185">Reference proteome</keyword>
<dbReference type="PANTHER" id="PTHR11010">
    <property type="entry name" value="PROTEASE S28 PRO-X CARBOXYPEPTIDASE-RELATED"/>
    <property type="match status" value="1"/>
</dbReference>
<comment type="caution">
    <text evidence="6">The sequence shown here is derived from an EMBL/GenBank/DDBJ whole genome shotgun (WGS) entry which is preliminary data.</text>
</comment>
<sequence length="133" mass="15651">MVMPMTCSNEGMFPPSSYSYEEFANDCVKQFGVRPREHWITTEFGGKRIKQVLKRFGNNIMFSNGMQDPWRRGSALKNISSRIVRLVTEKGAHHADFWSATTKDPDWLVNQRRQEVEIIHKWLDEYHSDNKQD</sequence>
<keyword evidence="3" id="KW-0732">Signal</keyword>